<comment type="caution">
    <text evidence="1">The sequence shown here is derived from an EMBL/GenBank/DDBJ whole genome shotgun (WGS) entry which is preliminary data.</text>
</comment>
<dbReference type="RefSeq" id="WP_379691911.1">
    <property type="nucleotide sequence ID" value="NZ_JBHSXH010000002.1"/>
</dbReference>
<sequence>MIDNLADAPAGGDATPADVELTEAQARAVREFDLRCDTLADLDDDLEEALLELTGGE</sequence>
<evidence type="ECO:0000313" key="1">
    <source>
        <dbReference type="EMBL" id="MFC6823478.1"/>
    </source>
</evidence>
<keyword evidence="2" id="KW-1185">Reference proteome</keyword>
<proteinExistence type="predicted"/>
<organism evidence="1 2">
    <name type="scientific">Halopelagius fulvigenes</name>
    <dbReference type="NCBI Taxonomy" id="1198324"/>
    <lineage>
        <taxon>Archaea</taxon>
        <taxon>Methanobacteriati</taxon>
        <taxon>Methanobacteriota</taxon>
        <taxon>Stenosarchaea group</taxon>
        <taxon>Halobacteria</taxon>
        <taxon>Halobacteriales</taxon>
        <taxon>Haloferacaceae</taxon>
    </lineage>
</organism>
<dbReference type="Proteomes" id="UP001596408">
    <property type="component" value="Unassembled WGS sequence"/>
</dbReference>
<evidence type="ECO:0000313" key="2">
    <source>
        <dbReference type="Proteomes" id="UP001596408"/>
    </source>
</evidence>
<gene>
    <name evidence="1" type="ORF">ACFQEV_00440</name>
</gene>
<name>A0ABD5TSD4_9EURY</name>
<dbReference type="EMBL" id="JBHSXH010000002">
    <property type="protein sequence ID" value="MFC6823478.1"/>
    <property type="molecule type" value="Genomic_DNA"/>
</dbReference>
<dbReference type="AlphaFoldDB" id="A0ABD5TSD4"/>
<reference evidence="1 2" key="1">
    <citation type="journal article" date="2019" name="Int. J. Syst. Evol. Microbiol.">
        <title>The Global Catalogue of Microorganisms (GCM) 10K type strain sequencing project: providing services to taxonomists for standard genome sequencing and annotation.</title>
        <authorList>
            <consortium name="The Broad Institute Genomics Platform"/>
            <consortium name="The Broad Institute Genome Sequencing Center for Infectious Disease"/>
            <person name="Wu L."/>
            <person name="Ma J."/>
        </authorList>
    </citation>
    <scope>NUCLEOTIDE SEQUENCE [LARGE SCALE GENOMIC DNA]</scope>
    <source>
        <strain evidence="1 2">YIM 94188</strain>
    </source>
</reference>
<accession>A0ABD5TSD4</accession>
<protein>
    <submittedName>
        <fullName evidence="1">Uncharacterized protein</fullName>
    </submittedName>
</protein>